<name>A0A8A1MC71_AJECA</name>
<dbReference type="GO" id="GO:0005840">
    <property type="term" value="C:ribosome"/>
    <property type="evidence" value="ECO:0007669"/>
    <property type="project" value="UniProtKB-KW"/>
</dbReference>
<dbReference type="AlphaFoldDB" id="A0A8A1MC71"/>
<keyword evidence="2" id="KW-0687">Ribonucleoprotein</keyword>
<evidence type="ECO:0000313" key="3">
    <source>
        <dbReference type="Proteomes" id="UP000663671"/>
    </source>
</evidence>
<accession>A0A8A1MC71</accession>
<organism evidence="2 3">
    <name type="scientific">Ajellomyces capsulatus</name>
    <name type="common">Darling's disease fungus</name>
    <name type="synonym">Histoplasma capsulatum</name>
    <dbReference type="NCBI Taxonomy" id="5037"/>
    <lineage>
        <taxon>Eukaryota</taxon>
        <taxon>Fungi</taxon>
        <taxon>Dikarya</taxon>
        <taxon>Ascomycota</taxon>
        <taxon>Pezizomycotina</taxon>
        <taxon>Eurotiomycetes</taxon>
        <taxon>Eurotiomycetidae</taxon>
        <taxon>Onygenales</taxon>
        <taxon>Ajellomycetaceae</taxon>
        <taxon>Histoplasma</taxon>
    </lineage>
</organism>
<feature type="compositionally biased region" description="Polar residues" evidence="1">
    <location>
        <begin position="23"/>
        <end position="32"/>
    </location>
</feature>
<feature type="compositionally biased region" description="Polar residues" evidence="1">
    <location>
        <begin position="1"/>
        <end position="10"/>
    </location>
</feature>
<evidence type="ECO:0000313" key="2">
    <source>
        <dbReference type="EMBL" id="QSS62102.1"/>
    </source>
</evidence>
<feature type="non-terminal residue" evidence="2">
    <location>
        <position position="1"/>
    </location>
</feature>
<dbReference type="VEuPathDB" id="FungiDB:I7I51_04279"/>
<dbReference type="EMBL" id="CP069111">
    <property type="protein sequence ID" value="QSS62102.1"/>
    <property type="molecule type" value="Genomic_DNA"/>
</dbReference>
<evidence type="ECO:0000256" key="1">
    <source>
        <dbReference type="SAM" id="MobiDB-lite"/>
    </source>
</evidence>
<gene>
    <name evidence="2" type="ORF">I7I51_04279</name>
</gene>
<sequence>FGSRSQTICQGSAPELPAGKASHQPQHKSYQT</sequence>
<reference evidence="2" key="1">
    <citation type="submission" date="2021-01" db="EMBL/GenBank/DDBJ databases">
        <title>Chromosome-level genome assembly of a human fungal pathogen reveals clustering of transcriptionally co-regulated genes.</title>
        <authorList>
            <person name="Voorhies M."/>
            <person name="Cohen S."/>
            <person name="Shea T.P."/>
            <person name="Petrus S."/>
            <person name="Munoz J.F."/>
            <person name="Poplawski S."/>
            <person name="Goldman W.E."/>
            <person name="Michael T."/>
            <person name="Cuomo C.A."/>
            <person name="Sil A."/>
            <person name="Beyhan S."/>
        </authorList>
    </citation>
    <scope>NUCLEOTIDE SEQUENCE</scope>
    <source>
        <strain evidence="2">WU24</strain>
    </source>
</reference>
<proteinExistence type="predicted"/>
<keyword evidence="2" id="KW-0689">Ribosomal protein</keyword>
<protein>
    <submittedName>
        <fullName evidence="2">60S ribosomal protein L33</fullName>
    </submittedName>
</protein>
<feature type="region of interest" description="Disordered" evidence="1">
    <location>
        <begin position="1"/>
        <end position="32"/>
    </location>
</feature>
<dbReference type="Proteomes" id="UP000663671">
    <property type="component" value="Chromosome 5"/>
</dbReference>